<feature type="non-terminal residue" evidence="2">
    <location>
        <position position="1"/>
    </location>
</feature>
<keyword evidence="3" id="KW-1185">Reference proteome</keyword>
<gene>
    <name evidence="2" type="ORF">SCHCODRAFT_35991</name>
</gene>
<organism evidence="3">
    <name type="scientific">Schizophyllum commune (strain H4-8 / FGSC 9210)</name>
    <name type="common">Split gill fungus</name>
    <dbReference type="NCBI Taxonomy" id="578458"/>
    <lineage>
        <taxon>Eukaryota</taxon>
        <taxon>Fungi</taxon>
        <taxon>Dikarya</taxon>
        <taxon>Basidiomycota</taxon>
        <taxon>Agaricomycotina</taxon>
        <taxon>Agaricomycetes</taxon>
        <taxon>Agaricomycetidae</taxon>
        <taxon>Agaricales</taxon>
        <taxon>Schizophyllaceae</taxon>
        <taxon>Schizophyllum</taxon>
    </lineage>
</organism>
<dbReference type="EMBL" id="GL377307">
    <property type="protein sequence ID" value="EFI96577.1"/>
    <property type="molecule type" value="Genomic_DNA"/>
</dbReference>
<name>D8Q8B5_SCHCM</name>
<evidence type="ECO:0000313" key="2">
    <source>
        <dbReference type="EMBL" id="EFI96577.1"/>
    </source>
</evidence>
<sequence length="133" mass="14501">RPTEFLRSRCPACFGGNRRLSKRDPNTPDALVSIDACFSQKHNKQTRDPVFDHPGGIMLSEETLRATRDRVDSLRSASSRATKRRPFDPQSAGISVPTEALQNCEDSFKAAQTAIAKANTGAHDVTAAMALLC</sequence>
<dbReference type="HOGENOM" id="CLU_004552_3_0_1"/>
<proteinExistence type="predicted"/>
<evidence type="ECO:0000256" key="1">
    <source>
        <dbReference type="SAM" id="MobiDB-lite"/>
    </source>
</evidence>
<protein>
    <submittedName>
        <fullName evidence="2">Uncharacterized protein</fullName>
    </submittedName>
</protein>
<dbReference type="InParanoid" id="D8Q8B5"/>
<dbReference type="KEGG" id="scm:SCHCO_02478319"/>
<dbReference type="OrthoDB" id="2666777at2759"/>
<dbReference type="OMA" id="CIDACFA"/>
<reference evidence="2 3" key="1">
    <citation type="journal article" date="2010" name="Nat. Biotechnol.">
        <title>Genome sequence of the model mushroom Schizophyllum commune.</title>
        <authorList>
            <person name="Ohm R.A."/>
            <person name="de Jong J.F."/>
            <person name="Lugones L.G."/>
            <person name="Aerts A."/>
            <person name="Kothe E."/>
            <person name="Stajich J.E."/>
            <person name="de Vries R.P."/>
            <person name="Record E."/>
            <person name="Levasseur A."/>
            <person name="Baker S.E."/>
            <person name="Bartholomew K.A."/>
            <person name="Coutinho P.M."/>
            <person name="Erdmann S."/>
            <person name="Fowler T.J."/>
            <person name="Gathman A.C."/>
            <person name="Lombard V."/>
            <person name="Henrissat B."/>
            <person name="Knabe N."/>
            <person name="Kuees U."/>
            <person name="Lilly W.W."/>
            <person name="Lindquist E."/>
            <person name="Lucas S."/>
            <person name="Magnuson J.K."/>
            <person name="Piumi F."/>
            <person name="Raudaskoski M."/>
            <person name="Salamov A."/>
            <person name="Schmutz J."/>
            <person name="Schwarze F.W.M.R."/>
            <person name="vanKuyk P.A."/>
            <person name="Horton J.S."/>
            <person name="Grigoriev I.V."/>
            <person name="Woesten H.A.B."/>
        </authorList>
    </citation>
    <scope>NUCLEOTIDE SEQUENCE [LARGE SCALE GENOMIC DNA]</scope>
    <source>
        <strain evidence="3">H4-8 / FGSC 9210</strain>
    </source>
</reference>
<dbReference type="GeneID" id="9592594"/>
<dbReference type="AlphaFoldDB" id="D8Q8B5"/>
<dbReference type="STRING" id="578458.D8Q8B5"/>
<feature type="region of interest" description="Disordered" evidence="1">
    <location>
        <begin position="69"/>
        <end position="96"/>
    </location>
</feature>
<dbReference type="Pfam" id="PF18758">
    <property type="entry name" value="KDZ"/>
    <property type="match status" value="1"/>
</dbReference>
<accession>D8Q8B5</accession>
<evidence type="ECO:0000313" key="3">
    <source>
        <dbReference type="Proteomes" id="UP000007431"/>
    </source>
</evidence>
<feature type="non-terminal residue" evidence="2">
    <location>
        <position position="133"/>
    </location>
</feature>
<dbReference type="VEuPathDB" id="FungiDB:SCHCODRAFT_02478319"/>
<dbReference type="Proteomes" id="UP000007431">
    <property type="component" value="Unassembled WGS sequence"/>
</dbReference>
<dbReference type="InterPro" id="IPR040521">
    <property type="entry name" value="KDZ"/>
</dbReference>
<dbReference type="RefSeq" id="XP_003031480.1">
    <property type="nucleotide sequence ID" value="XM_003031434.1"/>
</dbReference>